<accession>I7M9U9</accession>
<dbReference type="Proteomes" id="UP000009168">
    <property type="component" value="Unassembled WGS sequence"/>
</dbReference>
<reference evidence="2" key="1">
    <citation type="journal article" date="2006" name="PLoS Biol.">
        <title>Macronuclear genome sequence of the ciliate Tetrahymena thermophila, a model eukaryote.</title>
        <authorList>
            <person name="Eisen J.A."/>
            <person name="Coyne R.S."/>
            <person name="Wu M."/>
            <person name="Wu D."/>
            <person name="Thiagarajan M."/>
            <person name="Wortman J.R."/>
            <person name="Badger J.H."/>
            <person name="Ren Q."/>
            <person name="Amedeo P."/>
            <person name="Jones K.M."/>
            <person name="Tallon L.J."/>
            <person name="Delcher A.L."/>
            <person name="Salzberg S.L."/>
            <person name="Silva J.C."/>
            <person name="Haas B.J."/>
            <person name="Majoros W.H."/>
            <person name="Farzad M."/>
            <person name="Carlton J.M."/>
            <person name="Smith R.K. Jr."/>
            <person name="Garg J."/>
            <person name="Pearlman R.E."/>
            <person name="Karrer K.M."/>
            <person name="Sun L."/>
            <person name="Manning G."/>
            <person name="Elde N.C."/>
            <person name="Turkewitz A.P."/>
            <person name="Asai D.J."/>
            <person name="Wilkes D.E."/>
            <person name="Wang Y."/>
            <person name="Cai H."/>
            <person name="Collins K."/>
            <person name="Stewart B.A."/>
            <person name="Lee S.R."/>
            <person name="Wilamowska K."/>
            <person name="Weinberg Z."/>
            <person name="Ruzzo W.L."/>
            <person name="Wloga D."/>
            <person name="Gaertig J."/>
            <person name="Frankel J."/>
            <person name="Tsao C.-C."/>
            <person name="Gorovsky M.A."/>
            <person name="Keeling P.J."/>
            <person name="Waller R.F."/>
            <person name="Patron N.J."/>
            <person name="Cherry J.M."/>
            <person name="Stover N.A."/>
            <person name="Krieger C.J."/>
            <person name="del Toro C."/>
            <person name="Ryder H.F."/>
            <person name="Williamson S.C."/>
            <person name="Barbeau R.A."/>
            <person name="Hamilton E.P."/>
            <person name="Orias E."/>
        </authorList>
    </citation>
    <scope>NUCLEOTIDE SEQUENCE [LARGE SCALE GENOMIC DNA]</scope>
    <source>
        <strain evidence="2">SB210</strain>
    </source>
</reference>
<protein>
    <submittedName>
        <fullName evidence="1">Uncharacterized protein</fullName>
    </submittedName>
</protein>
<proteinExistence type="predicted"/>
<dbReference type="AlphaFoldDB" id="I7M9U9"/>
<dbReference type="InParanoid" id="I7M9U9"/>
<gene>
    <name evidence="1" type="ORF">TTHERM_00353430</name>
</gene>
<evidence type="ECO:0000313" key="2">
    <source>
        <dbReference type="Proteomes" id="UP000009168"/>
    </source>
</evidence>
<keyword evidence="2" id="KW-1185">Reference proteome</keyword>
<organism evidence="1 2">
    <name type="scientific">Tetrahymena thermophila (strain SB210)</name>
    <dbReference type="NCBI Taxonomy" id="312017"/>
    <lineage>
        <taxon>Eukaryota</taxon>
        <taxon>Sar</taxon>
        <taxon>Alveolata</taxon>
        <taxon>Ciliophora</taxon>
        <taxon>Intramacronucleata</taxon>
        <taxon>Oligohymenophorea</taxon>
        <taxon>Hymenostomatida</taxon>
        <taxon>Tetrahymenina</taxon>
        <taxon>Tetrahymenidae</taxon>
        <taxon>Tetrahymena</taxon>
    </lineage>
</organism>
<dbReference type="EMBL" id="GG662523">
    <property type="protein sequence ID" value="EAS02855.2"/>
    <property type="molecule type" value="Genomic_DNA"/>
</dbReference>
<dbReference type="KEGG" id="tet:TTHERM_00353430"/>
<sequence>MIHVLNFNSANQAFSICKLKEIQLNNILNLLQDIIYRINKMKQIIQIIFIFIQLILFIECKKYNLFLDQEVHDIDPLSLADEDIGQEYNHLNITRTRQYLVVENIDDSQDMCWSFFLEDFIDLDLETENRFVRAHFQKLNNTSTFNVIGLESIEHNKFKRIFIKQDGQIGYAYSDEKLISKSDEKILIANTIPIDFTFKWSQGDTIQIFYFAEEKQILLYNQNKDNLFKFSESLIDKLGRKFKIFIGISSFNNQVILSNYLS</sequence>
<dbReference type="RefSeq" id="XP_001023100.2">
    <property type="nucleotide sequence ID" value="XM_001023100.2"/>
</dbReference>
<name>I7M9U9_TETTS</name>
<evidence type="ECO:0000313" key="1">
    <source>
        <dbReference type="EMBL" id="EAS02855.2"/>
    </source>
</evidence>
<dbReference type="GeneID" id="7835409"/>